<keyword evidence="1" id="KW-0472">Membrane</keyword>
<dbReference type="STRING" id="1826909.A5893_04105"/>
<dbReference type="RefSeq" id="WP_068821331.1">
    <property type="nucleotide sequence ID" value="NZ_LWHJ01000011.1"/>
</dbReference>
<dbReference type="Proteomes" id="UP000078459">
    <property type="component" value="Unassembled WGS sequence"/>
</dbReference>
<protein>
    <recommendedName>
        <fullName evidence="2">Inner membrane protein YgaP-like transmembrane domain-containing protein</fullName>
    </recommendedName>
</protein>
<keyword evidence="1" id="KW-0812">Transmembrane</keyword>
<gene>
    <name evidence="3" type="ORF">A5893_04105</name>
</gene>
<dbReference type="EMBL" id="LWHJ01000011">
    <property type="protein sequence ID" value="OAQ42303.1"/>
    <property type="molecule type" value="Genomic_DNA"/>
</dbReference>
<dbReference type="InterPro" id="IPR021309">
    <property type="entry name" value="YgaP-like_TM"/>
</dbReference>
<keyword evidence="1" id="KW-1133">Transmembrane helix</keyword>
<feature type="transmembrane region" description="Helical" evidence="1">
    <location>
        <begin position="12"/>
        <end position="29"/>
    </location>
</feature>
<name>A0A179DP57_9SPHI</name>
<comment type="caution">
    <text evidence="3">The sequence shown here is derived from an EMBL/GenBank/DDBJ whole genome shotgun (WGS) entry which is preliminary data.</text>
</comment>
<evidence type="ECO:0000313" key="4">
    <source>
        <dbReference type="Proteomes" id="UP000078459"/>
    </source>
</evidence>
<feature type="domain" description="Inner membrane protein YgaP-like transmembrane" evidence="2">
    <location>
        <begin position="1"/>
        <end position="65"/>
    </location>
</feature>
<evidence type="ECO:0000259" key="2">
    <source>
        <dbReference type="Pfam" id="PF11127"/>
    </source>
</evidence>
<feature type="transmembrane region" description="Helical" evidence="1">
    <location>
        <begin position="35"/>
        <end position="57"/>
    </location>
</feature>
<dbReference type="AlphaFoldDB" id="A0A179DP57"/>
<dbReference type="Pfam" id="PF11127">
    <property type="entry name" value="YgaP-like_TM"/>
    <property type="match status" value="1"/>
</dbReference>
<reference evidence="3 4" key="1">
    <citation type="submission" date="2016-04" db="EMBL/GenBank/DDBJ databases">
        <authorList>
            <person name="Evans L.H."/>
            <person name="Alamgir A."/>
            <person name="Owens N."/>
            <person name="Weber N.D."/>
            <person name="Virtaneva K."/>
            <person name="Barbian K."/>
            <person name="Babar A."/>
            <person name="Rosenke K."/>
        </authorList>
    </citation>
    <scope>NUCLEOTIDE SEQUENCE [LARGE SCALE GENOMIC DNA]</scope>
    <source>
        <strain evidence="3 4">CCM 8644</strain>
    </source>
</reference>
<keyword evidence="4" id="KW-1185">Reference proteome</keyword>
<proteinExistence type="predicted"/>
<organism evidence="3 4">
    <name type="scientific">Pedobacter psychrophilus</name>
    <dbReference type="NCBI Taxonomy" id="1826909"/>
    <lineage>
        <taxon>Bacteria</taxon>
        <taxon>Pseudomonadati</taxon>
        <taxon>Bacteroidota</taxon>
        <taxon>Sphingobacteriia</taxon>
        <taxon>Sphingobacteriales</taxon>
        <taxon>Sphingobacteriaceae</taxon>
        <taxon>Pedobacter</taxon>
    </lineage>
</organism>
<evidence type="ECO:0000313" key="3">
    <source>
        <dbReference type="EMBL" id="OAQ42303.1"/>
    </source>
</evidence>
<sequence>MKRNMGTGDQLIRFGIAVIILVLYFTQIINGALAIILLVVSGILIFTSFVSFCPLYLPFGINTKKKIEH</sequence>
<reference evidence="3 4" key="2">
    <citation type="submission" date="2016-06" db="EMBL/GenBank/DDBJ databases">
        <title>Pedobacter psychrophilus sp. nov., isolated from Antarctic fragmentary rock.</title>
        <authorList>
            <person name="Svec P."/>
        </authorList>
    </citation>
    <scope>NUCLEOTIDE SEQUENCE [LARGE SCALE GENOMIC DNA]</scope>
    <source>
        <strain evidence="3 4">CCM 8644</strain>
    </source>
</reference>
<accession>A0A179DP57</accession>
<evidence type="ECO:0000256" key="1">
    <source>
        <dbReference type="SAM" id="Phobius"/>
    </source>
</evidence>
<dbReference type="OrthoDB" id="9804804at2"/>